<protein>
    <submittedName>
        <fullName evidence="1">ORF50</fullName>
    </submittedName>
</protein>
<sequence length="840" mass="95979">MATGEVIRALFSTNADTAEVVMDIILSRPNDCATLFCICHDASIERQSHLPEEVSLRLCLPTKRVTKSQRCSEILPLRLPRQEALLFLRGTKPMDTASARRYLDRTKALRSLKPLVELLTLGNKNPQRDLYGAICWLRAKITSALRRMYRTNASARWFISTFGSREATFVLVTTAYYFHPSEASVETLIQLTELFVHPDQGQSLAAVTSCAELSQIFGTSQWTRDLDYFPAFTRKKLNKDTMEMCRVRAMINKYRGQLPLSDTGLVEYVYTAHAQCFNRVTFERYSVLTSAPHLSSALGVNGLLTRMLDSKFSEYMRTYFNKKSYLEKHVKIKLLKVKLCHPSVYTWDTDPCDGLLVAWSGLSRDVMAILMELANWNRETPHHGPNLHGMLSLASQKTSPGVPDPRDDLVEVKTLTTTTRCWPVFRCQFLEHHYFMTVAADNISQFWRKHIAIPENCNIPDIMLTRSLTYEPYYYTQNTLAEQSLVSRHEYFNHRLPVCNLVLDMDVKIVEMWSVTDIYQLCLAVRHASLQMLSRIGPVESDHPVYFFKSACPPPDCENMADILPFCICREKLGLRVITPLPRGYSIIGTRGMQGLVAVLSKLVSLSPRVRKLKHKLSSMESFFDAGIYSQGRCIRLPHTYKVDKSGVLTRQLRLFVCHPKVNDKRYYVENALNVQNLLHHSLHVGWPRPIHFCYHISDQGQGFITKKVKDALPAPSLNFAEKIETSTGLTLSQWVEAKVWPTIYTTLTSTIQDNRLAQFQRVTFEQTAANIVRVCHPRGKNFKCLRYQHRNIASSVRIFLVLHHTSGVTTVTFMSQCFSGRCGSNRPVAHFSTNVTWET</sequence>
<dbReference type="KEGG" id="vg:955916"/>
<dbReference type="RefSeq" id="NP_733904.1">
    <property type="nucleotide sequence ID" value="NC_004367.1"/>
</dbReference>
<dbReference type="EMBL" id="AF319782">
    <property type="protein sequence ID" value="AAK38259.2"/>
    <property type="molecule type" value="Genomic_DNA"/>
</dbReference>
<dbReference type="OrthoDB" id="917at10239"/>
<accession>Q993F9</accession>
<proteinExistence type="predicted"/>
<reference evidence="1 2" key="1">
    <citation type="journal article" date="2001" name="Proc. Natl. Acad. Sci. U.S.A.">
        <title>An Epstein-Barr-related herpesvirus from marmoset lymphomas.</title>
        <authorList>
            <person name="Cho Y."/>
            <person name="Ramer J."/>
            <person name="Rivailler P."/>
            <person name="Quink C."/>
            <person name="Garber R.L."/>
            <person name="Beier D.R."/>
            <person name="Wang F."/>
        </authorList>
    </citation>
    <scope>NUCLEOTIDE SEQUENCE [LARGE SCALE GENOMIC DNA]</scope>
    <source>
        <strain evidence="1 2">CJ0149</strain>
    </source>
</reference>
<name>Q993F9_9GAMA</name>
<evidence type="ECO:0000313" key="2">
    <source>
        <dbReference type="Proteomes" id="UP000202809"/>
    </source>
</evidence>
<organism evidence="1 2">
    <name type="scientific">callitrichine gammaherpesvirus 3</name>
    <name type="common">Marmoset lymphocryptovirus</name>
    <dbReference type="NCBI Taxonomy" id="106331"/>
    <lineage>
        <taxon>Viruses</taxon>
        <taxon>Duplodnaviria</taxon>
        <taxon>Heunggongvirae</taxon>
        <taxon>Peploviricota</taxon>
        <taxon>Herviviricetes</taxon>
        <taxon>Herpesvirales</taxon>
        <taxon>Orthoherpesviridae</taxon>
        <taxon>Gammaherpesvirinae</taxon>
        <taxon>Lymphocryptovirus</taxon>
        <taxon>Lymphocryptovirus callitrichinegamma3</taxon>
    </lineage>
</organism>
<evidence type="ECO:0000313" key="1">
    <source>
        <dbReference type="EMBL" id="AAK38259.2"/>
    </source>
</evidence>
<keyword evidence="2" id="KW-1185">Reference proteome</keyword>
<dbReference type="Pfam" id="PF03121">
    <property type="entry name" value="Herpes_UL52"/>
    <property type="match status" value="1"/>
</dbReference>
<dbReference type="GeneID" id="955916"/>
<dbReference type="Proteomes" id="UP000202809">
    <property type="component" value="Segment"/>
</dbReference>
<reference evidence="1 2" key="2">
    <citation type="journal article" date="2002" name="J. Virol.">
        <title>Complete genomic sequence of an Epstein-Barr virus-related herpesvirus naturally infecting a new world primate: a defining point in the evolution of oncogenic lymphocryptoviruses.</title>
        <authorList>
            <person name="Rivailler P."/>
            <person name="Cho Y.G."/>
            <person name="Wang F."/>
        </authorList>
    </citation>
    <scope>NUCLEOTIDE SEQUENCE [LARGE SCALE GENOMIC DNA]</scope>
    <source>
        <strain evidence="1 2">CJ0149</strain>
    </source>
</reference>